<dbReference type="Pfam" id="PF17919">
    <property type="entry name" value="RT_RNaseH_2"/>
    <property type="match status" value="1"/>
</dbReference>
<reference evidence="2" key="1">
    <citation type="submission" date="2018-05" db="EMBL/GenBank/DDBJ databases">
        <title>Draft genome of Mucuna pruriens seed.</title>
        <authorList>
            <person name="Nnadi N.E."/>
            <person name="Vos R."/>
            <person name="Hasami M.H."/>
            <person name="Devisetty U.K."/>
            <person name="Aguiy J.C."/>
        </authorList>
    </citation>
    <scope>NUCLEOTIDE SEQUENCE [LARGE SCALE GENOMIC DNA]</scope>
    <source>
        <strain evidence="2">JCA_2017</strain>
    </source>
</reference>
<comment type="caution">
    <text evidence="2">The sequence shown here is derived from an EMBL/GenBank/DDBJ whole genome shotgun (WGS) entry which is preliminary data.</text>
</comment>
<dbReference type="InterPro" id="IPR041577">
    <property type="entry name" value="RT_RNaseH_2"/>
</dbReference>
<dbReference type="EMBL" id="QJKJ01000958">
    <property type="protein sequence ID" value="RDY09847.1"/>
    <property type="molecule type" value="Genomic_DNA"/>
</dbReference>
<dbReference type="OrthoDB" id="415724at2759"/>
<evidence type="ECO:0000313" key="2">
    <source>
        <dbReference type="EMBL" id="RDY09847.1"/>
    </source>
</evidence>
<feature type="domain" description="Reverse transcriptase/retrotransposon-derived protein RNase H-like" evidence="1">
    <location>
        <begin position="13"/>
        <end position="64"/>
    </location>
</feature>
<sequence>MSDVKSFHGREKPQEKAFQTLKDRLSNAPILAFLNFHKSFKLKCDVYNVSIGPMLLQEARPIAFSVPNLIIPHMTNSFTLSSKPYKFESITCYPLNLSTRILERPT</sequence>
<organism evidence="2 3">
    <name type="scientific">Mucuna pruriens</name>
    <name type="common">Velvet bean</name>
    <name type="synonym">Dolichos pruriens</name>
    <dbReference type="NCBI Taxonomy" id="157652"/>
    <lineage>
        <taxon>Eukaryota</taxon>
        <taxon>Viridiplantae</taxon>
        <taxon>Streptophyta</taxon>
        <taxon>Embryophyta</taxon>
        <taxon>Tracheophyta</taxon>
        <taxon>Spermatophyta</taxon>
        <taxon>Magnoliopsida</taxon>
        <taxon>eudicotyledons</taxon>
        <taxon>Gunneridae</taxon>
        <taxon>Pentapetalae</taxon>
        <taxon>rosids</taxon>
        <taxon>fabids</taxon>
        <taxon>Fabales</taxon>
        <taxon>Fabaceae</taxon>
        <taxon>Papilionoideae</taxon>
        <taxon>50 kb inversion clade</taxon>
        <taxon>NPAAA clade</taxon>
        <taxon>indigoferoid/millettioid clade</taxon>
        <taxon>Phaseoleae</taxon>
        <taxon>Mucuna</taxon>
    </lineage>
</organism>
<evidence type="ECO:0000259" key="1">
    <source>
        <dbReference type="Pfam" id="PF17919"/>
    </source>
</evidence>
<name>A0A371I484_MUCPR</name>
<proteinExistence type="predicted"/>
<keyword evidence="3" id="KW-1185">Reference proteome</keyword>
<dbReference type="SUPFAM" id="SSF56672">
    <property type="entry name" value="DNA/RNA polymerases"/>
    <property type="match status" value="1"/>
</dbReference>
<gene>
    <name evidence="2" type="ORF">CR513_05738</name>
</gene>
<dbReference type="AlphaFoldDB" id="A0A371I484"/>
<feature type="non-terminal residue" evidence="2">
    <location>
        <position position="1"/>
    </location>
</feature>
<evidence type="ECO:0000313" key="3">
    <source>
        <dbReference type="Proteomes" id="UP000257109"/>
    </source>
</evidence>
<protein>
    <recommendedName>
        <fullName evidence="1">Reverse transcriptase/retrotransposon-derived protein RNase H-like domain-containing protein</fullName>
    </recommendedName>
</protein>
<dbReference type="InterPro" id="IPR043502">
    <property type="entry name" value="DNA/RNA_pol_sf"/>
</dbReference>
<dbReference type="Proteomes" id="UP000257109">
    <property type="component" value="Unassembled WGS sequence"/>
</dbReference>
<accession>A0A371I484</accession>